<gene>
    <name evidence="1" type="ORF">GCM10007935_38490</name>
</gene>
<sequence length="116" mass="13480">MFFKLPWFNKKPAASDSQLDTQVLELDFLVDEFHDAMADIQDPLRTRLHAALISAQTPKDLWFLRGKLFNLIAKHHCENIAHNRVARLDHKLRFFVEHHPNHAPEELPSGPMALLH</sequence>
<evidence type="ECO:0000313" key="2">
    <source>
        <dbReference type="Proteomes" id="UP001156903"/>
    </source>
</evidence>
<comment type="caution">
    <text evidence="1">The sequence shown here is derived from an EMBL/GenBank/DDBJ whole genome shotgun (WGS) entry which is preliminary data.</text>
</comment>
<protein>
    <submittedName>
        <fullName evidence="1">Uncharacterized protein</fullName>
    </submittedName>
</protein>
<evidence type="ECO:0000313" key="1">
    <source>
        <dbReference type="EMBL" id="GLS16409.1"/>
    </source>
</evidence>
<organism evidence="1 2">
    <name type="scientific">Hydrogenophaga electricum</name>
    <dbReference type="NCBI Taxonomy" id="1230953"/>
    <lineage>
        <taxon>Bacteria</taxon>
        <taxon>Pseudomonadati</taxon>
        <taxon>Pseudomonadota</taxon>
        <taxon>Betaproteobacteria</taxon>
        <taxon>Burkholderiales</taxon>
        <taxon>Comamonadaceae</taxon>
        <taxon>Hydrogenophaga</taxon>
    </lineage>
</organism>
<dbReference type="EMBL" id="BSPB01000056">
    <property type="protein sequence ID" value="GLS16409.1"/>
    <property type="molecule type" value="Genomic_DNA"/>
</dbReference>
<keyword evidence="2" id="KW-1185">Reference proteome</keyword>
<name>A0ABQ6CCK9_9BURK</name>
<accession>A0ABQ6CCK9</accession>
<dbReference type="RefSeq" id="WP_234264542.1">
    <property type="nucleotide sequence ID" value="NZ_BSPB01000056.1"/>
</dbReference>
<dbReference type="Proteomes" id="UP001156903">
    <property type="component" value="Unassembled WGS sequence"/>
</dbReference>
<reference evidence="2" key="1">
    <citation type="journal article" date="2019" name="Int. J. Syst. Evol. Microbiol.">
        <title>The Global Catalogue of Microorganisms (GCM) 10K type strain sequencing project: providing services to taxonomists for standard genome sequencing and annotation.</title>
        <authorList>
            <consortium name="The Broad Institute Genomics Platform"/>
            <consortium name="The Broad Institute Genome Sequencing Center for Infectious Disease"/>
            <person name="Wu L."/>
            <person name="Ma J."/>
        </authorList>
    </citation>
    <scope>NUCLEOTIDE SEQUENCE [LARGE SCALE GENOMIC DNA]</scope>
    <source>
        <strain evidence="2">NBRC 109341</strain>
    </source>
</reference>
<proteinExistence type="predicted"/>